<dbReference type="SUPFAM" id="SSF109604">
    <property type="entry name" value="HD-domain/PDEase-like"/>
    <property type="match status" value="1"/>
</dbReference>
<dbReference type="InterPro" id="IPR003607">
    <property type="entry name" value="HD/PDEase_dom"/>
</dbReference>
<dbReference type="Gene3D" id="1.10.3210.10">
    <property type="entry name" value="Hypothetical protein af1432"/>
    <property type="match status" value="1"/>
</dbReference>
<feature type="region of interest" description="Disordered" evidence="1">
    <location>
        <begin position="152"/>
        <end position="180"/>
    </location>
</feature>
<accession>A0A5N5RN79</accession>
<proteinExistence type="predicted"/>
<keyword evidence="4" id="KW-1185">Reference proteome</keyword>
<evidence type="ECO:0000256" key="1">
    <source>
        <dbReference type="SAM" id="MobiDB-lite"/>
    </source>
</evidence>
<dbReference type="CDD" id="cd00077">
    <property type="entry name" value="HDc"/>
    <property type="match status" value="1"/>
</dbReference>
<dbReference type="EMBL" id="RQSP01000001">
    <property type="protein sequence ID" value="KAB5608792.1"/>
    <property type="molecule type" value="Genomic_DNA"/>
</dbReference>
<dbReference type="SMART" id="SM00471">
    <property type="entry name" value="HDc"/>
    <property type="match status" value="1"/>
</dbReference>
<dbReference type="Pfam" id="PF01966">
    <property type="entry name" value="HD"/>
    <property type="match status" value="1"/>
</dbReference>
<sequence length="180" mass="20842">MLTRTQIRQLVARHGREIIEHDHMRIERRSYQHGAVTTFAHSIRVACLAVWLADRLHLWNRVDLRSLIRVALLHDYFLYDWHDWDDGEHVFHGFTHGRAALHNALADFELNRIERDSIAHHMFPLTPAPPRYIEGYLVSMADKVSATRETLSMDRFRKPSKSKPAASAASAKSIERGSRA</sequence>
<dbReference type="InterPro" id="IPR006674">
    <property type="entry name" value="HD_domain"/>
</dbReference>
<evidence type="ECO:0000313" key="4">
    <source>
        <dbReference type="Proteomes" id="UP000326336"/>
    </source>
</evidence>
<dbReference type="Proteomes" id="UP000326336">
    <property type="component" value="Unassembled WGS sequence"/>
</dbReference>
<gene>
    <name evidence="3" type="ORF">EHS19_00595</name>
</gene>
<comment type="caution">
    <text evidence="3">The sequence shown here is derived from an EMBL/GenBank/DDBJ whole genome shotgun (WGS) entry which is preliminary data.</text>
</comment>
<name>A0A5N5RN79_9BIFI</name>
<dbReference type="AlphaFoldDB" id="A0A5N5RN79"/>
<feature type="domain" description="HD/PDEase" evidence="2">
    <location>
        <begin position="34"/>
        <end position="156"/>
    </location>
</feature>
<organism evidence="3 4">
    <name type="scientific">Bifidobacterium jacchi</name>
    <dbReference type="NCBI Taxonomy" id="2490545"/>
    <lineage>
        <taxon>Bacteria</taxon>
        <taxon>Bacillati</taxon>
        <taxon>Actinomycetota</taxon>
        <taxon>Actinomycetes</taxon>
        <taxon>Bifidobacteriales</taxon>
        <taxon>Bifidobacteriaceae</taxon>
        <taxon>Bifidobacterium</taxon>
    </lineage>
</organism>
<feature type="compositionally biased region" description="Low complexity" evidence="1">
    <location>
        <begin position="162"/>
        <end position="172"/>
    </location>
</feature>
<protein>
    <submittedName>
        <fullName evidence="3">HD domain-containing protein</fullName>
    </submittedName>
</protein>
<dbReference type="OrthoDB" id="360187at2"/>
<reference evidence="3 4" key="1">
    <citation type="journal article" date="2019" name="Int. J. Syst. Evol. Microbiol.">
        <title>Bifidobacterium jacchi sp. nov., isolated from the faeces of a baby common marmoset (Callithrix jacchus).</title>
        <authorList>
            <person name="Modesto M."/>
            <person name="Watanabe K."/>
            <person name="Arita M."/>
            <person name="Satti M."/>
            <person name="Oki K."/>
            <person name="Sciavilla P."/>
            <person name="Patavino C."/>
            <person name="Camma C."/>
            <person name="Michelini S."/>
            <person name="Sgorbati B."/>
            <person name="Mattarelli P."/>
        </authorList>
    </citation>
    <scope>NUCLEOTIDE SEQUENCE [LARGE SCALE GENOMIC DNA]</scope>
    <source>
        <strain evidence="3 4">MRM 9.3</strain>
    </source>
</reference>
<evidence type="ECO:0000313" key="3">
    <source>
        <dbReference type="EMBL" id="KAB5608792.1"/>
    </source>
</evidence>
<evidence type="ECO:0000259" key="2">
    <source>
        <dbReference type="SMART" id="SM00471"/>
    </source>
</evidence>